<dbReference type="Gene3D" id="3.40.190.10">
    <property type="entry name" value="Periplasmic binding protein-like II"/>
    <property type="match status" value="2"/>
</dbReference>
<sequence length="341" mass="37080">MLDQSTKNIINVTRYIRLLIFTLALGACNDQAGERQTYILTTGTTSATYYPVGVALATLASARDEAGFSLTAISSAGSLENVKLLRDNQAQFGAMLSIFAAWAYAGEGPIRNPQEHIRSIAALWPNVEHLLLKSELVTDGTFADLGKLNGERVSIGMRNSGAEITGFYMFDALGIDYMQDLSIAYLGYGPSADALQDGNIVGLNAPGGPPMAAITRAHALLGDSLTILDVTQEELDKINWEYPIWSFYEMEPGTYPNQDEIIRTAASANVLVARDDVPEEIVYQLTKLLWENLAVLKEIHGATRSMSLESALQGVPVPLHKGALRYYQEKGINIPEHLLGG</sequence>
<dbReference type="Proteomes" id="UP000219329">
    <property type="component" value="Unassembled WGS sequence"/>
</dbReference>
<gene>
    <name evidence="1" type="ORF">CNF02_07340</name>
</gene>
<dbReference type="CDD" id="cd13520">
    <property type="entry name" value="PBP2_TAXI_TRAP"/>
    <property type="match status" value="1"/>
</dbReference>
<dbReference type="PROSITE" id="PS51257">
    <property type="entry name" value="PROKAR_LIPOPROTEIN"/>
    <property type="match status" value="1"/>
</dbReference>
<reference evidence="1 2" key="1">
    <citation type="submission" date="2017-08" db="EMBL/GenBank/DDBJ databases">
        <title>Fine stratification of microbial communities through a metagenomic profile of the photic zone.</title>
        <authorList>
            <person name="Haro-Moreno J.M."/>
            <person name="Lopez-Perez M."/>
            <person name="De La Torre J."/>
            <person name="Picazo A."/>
            <person name="Camacho A."/>
            <person name="Rodriguez-Valera F."/>
        </authorList>
    </citation>
    <scope>NUCLEOTIDE SEQUENCE [LARGE SCALE GENOMIC DNA]</scope>
    <source>
        <strain evidence="1">MED-G28</strain>
    </source>
</reference>
<evidence type="ECO:0000313" key="2">
    <source>
        <dbReference type="Proteomes" id="UP000219329"/>
    </source>
</evidence>
<name>A0A2A5WBZ4_9GAMM</name>
<dbReference type="InterPro" id="IPR011852">
    <property type="entry name" value="TRAP_TAXI"/>
</dbReference>
<dbReference type="EMBL" id="NTJZ01000006">
    <property type="protein sequence ID" value="PDH33833.1"/>
    <property type="molecule type" value="Genomic_DNA"/>
</dbReference>
<dbReference type="Pfam" id="PF16868">
    <property type="entry name" value="NMT1_3"/>
    <property type="match status" value="1"/>
</dbReference>
<dbReference type="AlphaFoldDB" id="A0A2A5WBZ4"/>
<organism evidence="1 2">
    <name type="scientific">OM182 bacterium MED-G28</name>
    <dbReference type="NCBI Taxonomy" id="1986256"/>
    <lineage>
        <taxon>Bacteria</taxon>
        <taxon>Pseudomonadati</taxon>
        <taxon>Pseudomonadota</taxon>
        <taxon>Gammaproteobacteria</taxon>
        <taxon>OMG group</taxon>
        <taxon>OM182 clade</taxon>
    </lineage>
</organism>
<dbReference type="SUPFAM" id="SSF53850">
    <property type="entry name" value="Periplasmic binding protein-like II"/>
    <property type="match status" value="1"/>
</dbReference>
<protein>
    <submittedName>
        <fullName evidence="1">C4-dicarboxylate ABC transporter substrate-binding protein</fullName>
    </submittedName>
</protein>
<dbReference type="PANTHER" id="PTHR42941">
    <property type="entry name" value="SLL1037 PROTEIN"/>
    <property type="match status" value="1"/>
</dbReference>
<dbReference type="PANTHER" id="PTHR42941:SF1">
    <property type="entry name" value="SLL1037 PROTEIN"/>
    <property type="match status" value="1"/>
</dbReference>
<accession>A0A2A5WBZ4</accession>
<proteinExistence type="predicted"/>
<dbReference type="NCBIfam" id="TIGR02122">
    <property type="entry name" value="TRAP_TAXI"/>
    <property type="match status" value="1"/>
</dbReference>
<evidence type="ECO:0000313" key="1">
    <source>
        <dbReference type="EMBL" id="PDH33833.1"/>
    </source>
</evidence>
<comment type="caution">
    <text evidence="1">The sequence shown here is derived from an EMBL/GenBank/DDBJ whole genome shotgun (WGS) entry which is preliminary data.</text>
</comment>